<dbReference type="EMBL" id="GGYP01003913">
    <property type="protein sequence ID" value="MDE48684.1"/>
    <property type="molecule type" value="Transcribed_RNA"/>
</dbReference>
<evidence type="ECO:0000256" key="2">
    <source>
        <dbReference type="ARBA" id="ARBA00022980"/>
    </source>
</evidence>
<evidence type="ECO:0000313" key="8">
    <source>
        <dbReference type="EMBL" id="MDE48684.1"/>
    </source>
</evidence>
<reference evidence="8" key="1">
    <citation type="submission" date="2018-10" db="EMBL/GenBank/DDBJ databases">
        <title>Transcriptome assembly of Aceria tosichella (Wheat curl mite) Type 2.</title>
        <authorList>
            <person name="Scully E.D."/>
            <person name="Geib S.M."/>
            <person name="Palmer N.A."/>
            <person name="Gupta A.K."/>
            <person name="Sarath G."/>
            <person name="Tatineni S."/>
        </authorList>
    </citation>
    <scope>NUCLEOTIDE SEQUENCE</scope>
    <source>
        <strain evidence="8">LincolnNE</strain>
    </source>
</reference>
<dbReference type="InterPro" id="IPR008991">
    <property type="entry name" value="Translation_prot_SH3-like_sf"/>
</dbReference>
<evidence type="ECO:0000256" key="4">
    <source>
        <dbReference type="ARBA" id="ARBA00035233"/>
    </source>
</evidence>
<keyword evidence="3" id="KW-0687">Ribonucleoprotein</keyword>
<dbReference type="PANTHER" id="PTHR10715">
    <property type="entry name" value="60S RIBOSOMAL PROTEIN L6"/>
    <property type="match status" value="1"/>
</dbReference>
<evidence type="ECO:0000256" key="7">
    <source>
        <dbReference type="SAM" id="MobiDB-lite"/>
    </source>
</evidence>
<dbReference type="SUPFAM" id="SSF50104">
    <property type="entry name" value="Translation proteins SH3-like domain"/>
    <property type="match status" value="1"/>
</dbReference>
<dbReference type="GO" id="GO:0003735">
    <property type="term" value="F:structural constituent of ribosome"/>
    <property type="evidence" value="ECO:0007669"/>
    <property type="project" value="InterPro"/>
</dbReference>
<proteinExistence type="inferred from homology"/>
<dbReference type="FunFam" id="2.30.30.30:FF:000014">
    <property type="entry name" value="60S ribosomal protein L6"/>
    <property type="match status" value="1"/>
</dbReference>
<organism evidence="8">
    <name type="scientific">Aceria tosichella</name>
    <name type="common">wheat curl mite</name>
    <dbReference type="NCBI Taxonomy" id="561515"/>
    <lineage>
        <taxon>Eukaryota</taxon>
        <taxon>Metazoa</taxon>
        <taxon>Ecdysozoa</taxon>
        <taxon>Arthropoda</taxon>
        <taxon>Chelicerata</taxon>
        <taxon>Arachnida</taxon>
        <taxon>Acari</taxon>
        <taxon>Acariformes</taxon>
        <taxon>Trombidiformes</taxon>
        <taxon>Prostigmata</taxon>
        <taxon>Eupodina</taxon>
        <taxon>Eriophyoidea</taxon>
        <taxon>Eriophyidae</taxon>
        <taxon>Eriophyinae</taxon>
        <taxon>Aceriini</taxon>
        <taxon>Aceria</taxon>
    </lineage>
</organism>
<dbReference type="GO" id="GO:0003723">
    <property type="term" value="F:RNA binding"/>
    <property type="evidence" value="ECO:0007669"/>
    <property type="project" value="TreeGrafter"/>
</dbReference>
<evidence type="ECO:0000256" key="1">
    <source>
        <dbReference type="ARBA" id="ARBA00010592"/>
    </source>
</evidence>
<feature type="compositionally biased region" description="Basic and acidic residues" evidence="7">
    <location>
        <begin position="251"/>
        <end position="268"/>
    </location>
</feature>
<gene>
    <name evidence="8" type="primary">RPL6_3</name>
    <name evidence="8" type="ORF">g.17453</name>
</gene>
<dbReference type="InterPro" id="IPR014722">
    <property type="entry name" value="Rib_uL2_dom2"/>
</dbReference>
<accession>A0A6G1SDW2</accession>
<dbReference type="GO" id="GO:0000027">
    <property type="term" value="P:ribosomal large subunit assembly"/>
    <property type="evidence" value="ECO:0007669"/>
    <property type="project" value="TreeGrafter"/>
</dbReference>
<dbReference type="AlphaFoldDB" id="A0A6G1SDW2"/>
<evidence type="ECO:0000256" key="5">
    <source>
        <dbReference type="ARBA" id="ARBA00035351"/>
    </source>
</evidence>
<comment type="similarity">
    <text evidence="1">Belongs to the eukaryotic ribosomal protein eL6 family.</text>
</comment>
<comment type="subunit">
    <text evidence="6">Component of the large ribosomal subunit. May bind IPO9 with low affinity.</text>
</comment>
<dbReference type="InterPro" id="IPR041997">
    <property type="entry name" value="Ribosomal_eL6_KOW"/>
</dbReference>
<dbReference type="InterPro" id="IPR000915">
    <property type="entry name" value="60S_ribosomal_eL6"/>
</dbReference>
<feature type="region of interest" description="Disordered" evidence="7">
    <location>
        <begin position="1"/>
        <end position="27"/>
    </location>
</feature>
<dbReference type="GO" id="GO:0002181">
    <property type="term" value="P:cytoplasmic translation"/>
    <property type="evidence" value="ECO:0007669"/>
    <property type="project" value="TreeGrafter"/>
</dbReference>
<dbReference type="Pfam" id="PF01159">
    <property type="entry name" value="Ribosomal_L6e"/>
    <property type="match status" value="1"/>
</dbReference>
<name>A0A6G1SDW2_9ACAR</name>
<feature type="compositionally biased region" description="Low complexity" evidence="7">
    <location>
        <begin position="8"/>
        <end position="20"/>
    </location>
</feature>
<evidence type="ECO:0000256" key="3">
    <source>
        <dbReference type="ARBA" id="ARBA00023274"/>
    </source>
</evidence>
<feature type="region of interest" description="Disordered" evidence="7">
    <location>
        <begin position="230"/>
        <end position="268"/>
    </location>
</feature>
<evidence type="ECO:0000256" key="6">
    <source>
        <dbReference type="ARBA" id="ARBA00046388"/>
    </source>
</evidence>
<dbReference type="PANTHER" id="PTHR10715:SF0">
    <property type="entry name" value="LARGE RIBOSOMAL SUBUNIT PROTEIN EL6"/>
    <property type="match status" value="1"/>
</dbReference>
<dbReference type="CDD" id="cd13156">
    <property type="entry name" value="KOW_RPL6"/>
    <property type="match status" value="1"/>
</dbReference>
<sequence length="309" mass="34880">MVPPPKSAPKQASAASASAKKSTDKKSVTALLKQARKAKLAKYEEYKKKRSAVKPAKRPKQVSSALRKIIVHKRTKPLLVKLKRLARKRGVPVDDVVANRKNYVVKKVKGAQNGGERKVLVKRGPKFYPTETRPNKNKTGRVCHKNHPRRFKKGLEPGRVLIILAGKHRGKRVVLLKTLKSGLLLVTGPFKLNACPLKRMHQNFVIVTRTKIPFDGVKVPKHINDRYFKAKKASSSKGKKTKQGGNIFAKGKKDSSNKPNRVRGEDQRTVDKQVLTAIKEKMGDKKTIFAYLGSFFFLRNHMYPHKLKF</sequence>
<feature type="compositionally biased region" description="Basic residues" evidence="7">
    <location>
        <begin position="230"/>
        <end position="242"/>
    </location>
</feature>
<protein>
    <recommendedName>
        <fullName evidence="4">Large ribosomal subunit protein eL6</fullName>
    </recommendedName>
    <alternativeName>
        <fullName evidence="5">60S ribosomal protein L6</fullName>
    </alternativeName>
</protein>
<dbReference type="Gene3D" id="2.30.30.30">
    <property type="match status" value="1"/>
</dbReference>
<dbReference type="GO" id="GO:0022625">
    <property type="term" value="C:cytosolic large ribosomal subunit"/>
    <property type="evidence" value="ECO:0007669"/>
    <property type="project" value="TreeGrafter"/>
</dbReference>
<keyword evidence="2 8" id="KW-0689">Ribosomal protein</keyword>